<proteinExistence type="predicted"/>
<comment type="caution">
    <text evidence="5">The sequence shown here is derived from an EMBL/GenBank/DDBJ whole genome shotgun (WGS) entry which is preliminary data.</text>
</comment>
<dbReference type="InterPro" id="IPR058922">
    <property type="entry name" value="WHD_DRP"/>
</dbReference>
<evidence type="ECO:0000313" key="5">
    <source>
        <dbReference type="EMBL" id="KAJ4969641.1"/>
    </source>
</evidence>
<keyword evidence="2" id="KW-0812">Transmembrane</keyword>
<protein>
    <recommendedName>
        <fullName evidence="7">NB-ARC domain-containing protein</fullName>
    </recommendedName>
</protein>
<dbReference type="SUPFAM" id="SSF52058">
    <property type="entry name" value="L domain-like"/>
    <property type="match status" value="1"/>
</dbReference>
<dbReference type="Proteomes" id="UP001141806">
    <property type="component" value="Unassembled WGS sequence"/>
</dbReference>
<gene>
    <name evidence="5" type="ORF">NE237_002740</name>
</gene>
<dbReference type="InterPro" id="IPR044974">
    <property type="entry name" value="Disease_R_plants"/>
</dbReference>
<dbReference type="PANTHER" id="PTHR23155">
    <property type="entry name" value="DISEASE RESISTANCE PROTEIN RP"/>
    <property type="match status" value="1"/>
</dbReference>
<reference evidence="5" key="1">
    <citation type="journal article" date="2023" name="Plant J.">
        <title>The genome of the king protea, Protea cynaroides.</title>
        <authorList>
            <person name="Chang J."/>
            <person name="Duong T.A."/>
            <person name="Schoeman C."/>
            <person name="Ma X."/>
            <person name="Roodt D."/>
            <person name="Barker N."/>
            <person name="Li Z."/>
            <person name="Van de Peer Y."/>
            <person name="Mizrachi E."/>
        </authorList>
    </citation>
    <scope>NUCLEOTIDE SEQUENCE</scope>
    <source>
        <tissue evidence="5">Young leaves</tissue>
    </source>
</reference>
<keyword evidence="6" id="KW-1185">Reference proteome</keyword>
<keyword evidence="1" id="KW-0611">Plant defense</keyword>
<dbReference type="Gene3D" id="3.80.10.10">
    <property type="entry name" value="Ribonuclease Inhibitor"/>
    <property type="match status" value="1"/>
</dbReference>
<keyword evidence="2" id="KW-1133">Transmembrane helix</keyword>
<dbReference type="GO" id="GO:0098542">
    <property type="term" value="P:defense response to other organism"/>
    <property type="evidence" value="ECO:0007669"/>
    <property type="project" value="TreeGrafter"/>
</dbReference>
<dbReference type="InterPro" id="IPR036388">
    <property type="entry name" value="WH-like_DNA-bd_sf"/>
</dbReference>
<evidence type="ECO:0000259" key="4">
    <source>
        <dbReference type="Pfam" id="PF23559"/>
    </source>
</evidence>
<evidence type="ECO:0000256" key="1">
    <source>
        <dbReference type="ARBA" id="ARBA00022821"/>
    </source>
</evidence>
<feature type="domain" description="NB-ARC" evidence="3">
    <location>
        <begin position="45"/>
        <end position="151"/>
    </location>
</feature>
<dbReference type="InterPro" id="IPR002182">
    <property type="entry name" value="NB-ARC"/>
</dbReference>
<sequence length="464" mass="53452">MKYKEKWVHSILLGHFFPTSLQNRKTVGTFSFVDEVVGRDDDKLEVVIMLTSSDNQDILSVLLIVGMGGLGKIRFVKFVYKDSLVTKYFHERIWIHVPRDFDIKKVLTDTTKFITYITCQFSSIDMIQQNLKDELKEKLFLLVLNDIWNDDSEQCDMLNLLYTTLKVCGNCWSILKHKTFGNKGAEDTPNTVTIGKVIVKKYGGVPLAVKSLGGLLHIKKDQQECYDHLPSPLKQCFLYCSIFLERRYILKDDLIQQWIALGFIQPSIRGKWKMLEMINSFFQDSEKDDFGDIFKFKMHNLVFDLAHSLSRITIGCEVDLHTVVCGTVYFININGQQKNIRGKIITLIHPPSPLSVIQGPSELSSSIKKLKFLRYFNLGANPIETLPASITNLYNLQTLDLLNCPLKEFLLQMSLLQAFQTFKRDEILFFRKTLSYLGIVTYLTLCLSCVISSIYYNWTPFKSV</sequence>
<dbReference type="PRINTS" id="PR00364">
    <property type="entry name" value="DISEASERSIST"/>
</dbReference>
<dbReference type="OrthoDB" id="37484at2759"/>
<dbReference type="SUPFAM" id="SSF52540">
    <property type="entry name" value="P-loop containing nucleoside triphosphate hydrolases"/>
    <property type="match status" value="1"/>
</dbReference>
<dbReference type="Pfam" id="PF23559">
    <property type="entry name" value="WHD_DRP"/>
    <property type="match status" value="1"/>
</dbReference>
<dbReference type="AlphaFoldDB" id="A0A9Q0KFQ7"/>
<accession>A0A9Q0KFQ7</accession>
<evidence type="ECO:0000313" key="6">
    <source>
        <dbReference type="Proteomes" id="UP001141806"/>
    </source>
</evidence>
<dbReference type="Gene3D" id="3.40.50.300">
    <property type="entry name" value="P-loop containing nucleotide triphosphate hydrolases"/>
    <property type="match status" value="1"/>
</dbReference>
<feature type="transmembrane region" description="Helical" evidence="2">
    <location>
        <begin position="433"/>
        <end position="456"/>
    </location>
</feature>
<dbReference type="InterPro" id="IPR032675">
    <property type="entry name" value="LRR_dom_sf"/>
</dbReference>
<keyword evidence="2" id="KW-0472">Membrane</keyword>
<evidence type="ECO:0008006" key="7">
    <source>
        <dbReference type="Google" id="ProtNLM"/>
    </source>
</evidence>
<dbReference type="Gene3D" id="1.10.10.10">
    <property type="entry name" value="Winged helix-like DNA-binding domain superfamily/Winged helix DNA-binding domain"/>
    <property type="match status" value="1"/>
</dbReference>
<evidence type="ECO:0000259" key="3">
    <source>
        <dbReference type="Pfam" id="PF00931"/>
    </source>
</evidence>
<evidence type="ECO:0000256" key="2">
    <source>
        <dbReference type="SAM" id="Phobius"/>
    </source>
</evidence>
<dbReference type="InterPro" id="IPR027417">
    <property type="entry name" value="P-loop_NTPase"/>
</dbReference>
<dbReference type="GO" id="GO:0043531">
    <property type="term" value="F:ADP binding"/>
    <property type="evidence" value="ECO:0007669"/>
    <property type="project" value="InterPro"/>
</dbReference>
<dbReference type="Pfam" id="PF00931">
    <property type="entry name" value="NB-ARC"/>
    <property type="match status" value="1"/>
</dbReference>
<name>A0A9Q0KFQ7_9MAGN</name>
<dbReference type="PANTHER" id="PTHR23155:SF1205">
    <property type="entry name" value="DISEASE RESISTANCE PROTEIN RPM1"/>
    <property type="match status" value="1"/>
</dbReference>
<organism evidence="5 6">
    <name type="scientific">Protea cynaroides</name>
    <dbReference type="NCBI Taxonomy" id="273540"/>
    <lineage>
        <taxon>Eukaryota</taxon>
        <taxon>Viridiplantae</taxon>
        <taxon>Streptophyta</taxon>
        <taxon>Embryophyta</taxon>
        <taxon>Tracheophyta</taxon>
        <taxon>Spermatophyta</taxon>
        <taxon>Magnoliopsida</taxon>
        <taxon>Proteales</taxon>
        <taxon>Proteaceae</taxon>
        <taxon>Protea</taxon>
    </lineage>
</organism>
<feature type="domain" description="Disease resistance protein winged helix" evidence="4">
    <location>
        <begin position="242"/>
        <end position="306"/>
    </location>
</feature>
<dbReference type="EMBL" id="JAMYWD010000005">
    <property type="protein sequence ID" value="KAJ4969641.1"/>
    <property type="molecule type" value="Genomic_DNA"/>
</dbReference>